<reference evidence="1 2" key="1">
    <citation type="submission" date="2020-07" db="EMBL/GenBank/DDBJ databases">
        <title>Description of Kordia aestuariivivens sp. nov., isolated from a tidal flat.</title>
        <authorList>
            <person name="Park S."/>
            <person name="Yoon J.-H."/>
        </authorList>
    </citation>
    <scope>NUCLEOTIDE SEQUENCE [LARGE SCALE GENOMIC DNA]</scope>
    <source>
        <strain evidence="1 2">YSTF-M3</strain>
    </source>
</reference>
<sequence length="81" mass="8997">MKKKEFHSKLNLRKNKISNLQQNSLQGGTDGVIQTVTYVIVKTVRITIELYTKPEVCDEGSTRCTTIPPSCVETACVCPPN</sequence>
<protein>
    <recommendedName>
        <fullName evidence="3">Bacteriocin</fullName>
    </recommendedName>
</protein>
<dbReference type="RefSeq" id="WP_187560774.1">
    <property type="nucleotide sequence ID" value="NZ_JACGWS010000002.1"/>
</dbReference>
<dbReference type="Proteomes" id="UP000619238">
    <property type="component" value="Unassembled WGS sequence"/>
</dbReference>
<dbReference type="EMBL" id="JACGWS010000002">
    <property type="protein sequence ID" value="MBC8753733.1"/>
    <property type="molecule type" value="Genomic_DNA"/>
</dbReference>
<evidence type="ECO:0000313" key="1">
    <source>
        <dbReference type="EMBL" id="MBC8753733.1"/>
    </source>
</evidence>
<gene>
    <name evidence="1" type="ORF">H2O64_03570</name>
</gene>
<proteinExistence type="predicted"/>
<keyword evidence="2" id="KW-1185">Reference proteome</keyword>
<evidence type="ECO:0008006" key="3">
    <source>
        <dbReference type="Google" id="ProtNLM"/>
    </source>
</evidence>
<dbReference type="NCBIfam" id="NF038153">
    <property type="entry name" value="lant_leader_L1a"/>
    <property type="match status" value="1"/>
</dbReference>
<evidence type="ECO:0000313" key="2">
    <source>
        <dbReference type="Proteomes" id="UP000619238"/>
    </source>
</evidence>
<dbReference type="InterPro" id="IPR058238">
    <property type="entry name" value="Lant_leader_dom"/>
</dbReference>
<name>A0ABR7Q5F0_9FLAO</name>
<organism evidence="1 2">
    <name type="scientific">Kordia aestuariivivens</name>
    <dbReference type="NCBI Taxonomy" id="2759037"/>
    <lineage>
        <taxon>Bacteria</taxon>
        <taxon>Pseudomonadati</taxon>
        <taxon>Bacteroidota</taxon>
        <taxon>Flavobacteriia</taxon>
        <taxon>Flavobacteriales</taxon>
        <taxon>Flavobacteriaceae</taxon>
        <taxon>Kordia</taxon>
    </lineage>
</organism>
<comment type="caution">
    <text evidence="1">The sequence shown here is derived from an EMBL/GenBank/DDBJ whole genome shotgun (WGS) entry which is preliminary data.</text>
</comment>
<accession>A0ABR7Q5F0</accession>